<dbReference type="EMBL" id="DS989831">
    <property type="protein sequence ID" value="EFQ96903.1"/>
    <property type="molecule type" value="Genomic_DNA"/>
</dbReference>
<reference evidence="3" key="1">
    <citation type="journal article" date="2012" name="MBio">
        <title>Comparative genome analysis of Trichophyton rubrum and related dermatophytes reveals candidate genes involved in infection.</title>
        <authorList>
            <person name="Martinez D.A."/>
            <person name="Oliver B.G."/>
            <person name="Graeser Y."/>
            <person name="Goldberg J.M."/>
            <person name="Li W."/>
            <person name="Martinez-Rossi N.M."/>
            <person name="Monod M."/>
            <person name="Shelest E."/>
            <person name="Barton R.C."/>
            <person name="Birch E."/>
            <person name="Brakhage A.A."/>
            <person name="Chen Z."/>
            <person name="Gurr S.J."/>
            <person name="Heiman D."/>
            <person name="Heitman J."/>
            <person name="Kosti I."/>
            <person name="Rossi A."/>
            <person name="Saif S."/>
            <person name="Samalova M."/>
            <person name="Saunders C.W."/>
            <person name="Shea T."/>
            <person name="Summerbell R.C."/>
            <person name="Xu J."/>
            <person name="Young S."/>
            <person name="Zeng Q."/>
            <person name="Birren B.W."/>
            <person name="Cuomo C.A."/>
            <person name="White T.C."/>
        </authorList>
    </citation>
    <scope>NUCLEOTIDE SEQUENCE [LARGE SCALE GENOMIC DNA]</scope>
    <source>
        <strain evidence="3">ATCC MYA-4604 / CBS 118893</strain>
    </source>
</reference>
<name>E4V737_ARTGP</name>
<dbReference type="InParanoid" id="E4V737"/>
<dbReference type="GeneID" id="10024400"/>
<protein>
    <submittedName>
        <fullName evidence="2">Uncharacterized protein</fullName>
    </submittedName>
</protein>
<dbReference type="AlphaFoldDB" id="E4V737"/>
<dbReference type="Proteomes" id="UP000002669">
    <property type="component" value="Unassembled WGS sequence"/>
</dbReference>
<proteinExistence type="predicted"/>
<evidence type="ECO:0000313" key="3">
    <source>
        <dbReference type="Proteomes" id="UP000002669"/>
    </source>
</evidence>
<accession>E4V737</accession>
<dbReference type="OrthoDB" id="5333917at2759"/>
<feature type="region of interest" description="Disordered" evidence="1">
    <location>
        <begin position="224"/>
        <end position="251"/>
    </location>
</feature>
<dbReference type="RefSeq" id="XP_003169280.1">
    <property type="nucleotide sequence ID" value="XM_003169232.1"/>
</dbReference>
<dbReference type="eggNOG" id="ENOG502S528">
    <property type="taxonomic scope" value="Eukaryota"/>
</dbReference>
<gene>
    <name evidence="2" type="ORF">MGYG_08826</name>
</gene>
<dbReference type="HOGENOM" id="CLU_069431_0_0_1"/>
<keyword evidence="3" id="KW-1185">Reference proteome</keyword>
<sequence length="363" mass="40500">MPANTDEKDPGKVTVYTGAQRPDLLALTKRDDCPLIYMWPEFLDGAITTQRHFEKLYDLPEFAKCQLVAVHTLHGKETIVGNGNCIPFFWRELADIGNNSKASDFAAVLRTLPDGGFDTILARGVHQAVARKRKKKMEPVALTHDQVTDMDSWALTEAPNALSALAIAVLPAWRSYNVAEMLIKAMKDVAQAENLAILVVPLRPTRKAEFPHVDMAEYLGWSRQTEGPAGETSKDTVKNNTNGKPETAAAPIPVPEEDSAAFVPFDPWLRKHIRLGAKMVKIARQSMFIRGSAAEWKTWCDLDVRQRADKAVEQRKRVWVEAGSTEAPVIFTPSGCLAPMLYYPSRDVGEYCEPNVWLFHSLN</sequence>
<evidence type="ECO:0000256" key="1">
    <source>
        <dbReference type="SAM" id="MobiDB-lite"/>
    </source>
</evidence>
<dbReference type="Gene3D" id="3.40.630.30">
    <property type="match status" value="1"/>
</dbReference>
<dbReference type="OMA" id="PFFWREL"/>
<dbReference type="VEuPathDB" id="FungiDB:MGYG_08826"/>
<evidence type="ECO:0000313" key="2">
    <source>
        <dbReference type="EMBL" id="EFQ96903.1"/>
    </source>
</evidence>
<organism evidence="3">
    <name type="scientific">Arthroderma gypseum (strain ATCC MYA-4604 / CBS 118893)</name>
    <name type="common">Microsporum gypseum</name>
    <dbReference type="NCBI Taxonomy" id="535722"/>
    <lineage>
        <taxon>Eukaryota</taxon>
        <taxon>Fungi</taxon>
        <taxon>Dikarya</taxon>
        <taxon>Ascomycota</taxon>
        <taxon>Pezizomycotina</taxon>
        <taxon>Eurotiomycetes</taxon>
        <taxon>Eurotiomycetidae</taxon>
        <taxon>Onygenales</taxon>
        <taxon>Arthrodermataceae</taxon>
        <taxon>Nannizzia</taxon>
    </lineage>
</organism>